<protein>
    <submittedName>
        <fullName evidence="2">Endonuclease/exonuclease/phosphatase family metal-dependent hydrolase</fullName>
    </submittedName>
</protein>
<dbReference type="EMBL" id="JAFBCV010000001">
    <property type="protein sequence ID" value="MBM7837333.1"/>
    <property type="molecule type" value="Genomic_DNA"/>
</dbReference>
<reference evidence="2" key="1">
    <citation type="submission" date="2021-01" db="EMBL/GenBank/DDBJ databases">
        <title>Genomic Encyclopedia of Type Strains, Phase IV (KMG-IV): sequencing the most valuable type-strain genomes for metagenomic binning, comparative biology and taxonomic classification.</title>
        <authorList>
            <person name="Goeker M."/>
        </authorList>
    </citation>
    <scope>NUCLEOTIDE SEQUENCE</scope>
    <source>
        <strain evidence="2">DSM 21943</strain>
    </source>
</reference>
<keyword evidence="2" id="KW-0378">Hydrolase</keyword>
<dbReference type="SUPFAM" id="SSF56219">
    <property type="entry name" value="DNase I-like"/>
    <property type="match status" value="1"/>
</dbReference>
<dbReference type="CDD" id="cd09083">
    <property type="entry name" value="EEP-1"/>
    <property type="match status" value="1"/>
</dbReference>
<proteinExistence type="predicted"/>
<name>A0ABS2SP80_9BACI</name>
<dbReference type="InterPro" id="IPR036691">
    <property type="entry name" value="Endo/exonu/phosph_ase_sf"/>
</dbReference>
<keyword evidence="2" id="KW-0540">Nuclease</keyword>
<evidence type="ECO:0000313" key="2">
    <source>
        <dbReference type="EMBL" id="MBM7837333.1"/>
    </source>
</evidence>
<accession>A0ABS2SP80</accession>
<dbReference type="Gene3D" id="3.60.10.10">
    <property type="entry name" value="Endonuclease/exonuclease/phosphatase"/>
    <property type="match status" value="1"/>
</dbReference>
<evidence type="ECO:0000313" key="3">
    <source>
        <dbReference type="Proteomes" id="UP001179280"/>
    </source>
</evidence>
<evidence type="ECO:0000259" key="1">
    <source>
        <dbReference type="Pfam" id="PF03372"/>
    </source>
</evidence>
<dbReference type="InterPro" id="IPR050410">
    <property type="entry name" value="CCR4/nocturin_mRNA_transcr"/>
</dbReference>
<organism evidence="2 3">
    <name type="scientific">Shouchella xiaoxiensis</name>
    <dbReference type="NCBI Taxonomy" id="766895"/>
    <lineage>
        <taxon>Bacteria</taxon>
        <taxon>Bacillati</taxon>
        <taxon>Bacillota</taxon>
        <taxon>Bacilli</taxon>
        <taxon>Bacillales</taxon>
        <taxon>Bacillaceae</taxon>
        <taxon>Shouchella</taxon>
    </lineage>
</organism>
<feature type="domain" description="Endonuclease/exonuclease/phosphatase" evidence="1">
    <location>
        <begin position="6"/>
        <end position="251"/>
    </location>
</feature>
<keyword evidence="3" id="KW-1185">Reference proteome</keyword>
<dbReference type="InterPro" id="IPR005135">
    <property type="entry name" value="Endo/exonuclease/phosphatase"/>
</dbReference>
<dbReference type="RefSeq" id="WP_204464257.1">
    <property type="nucleotide sequence ID" value="NZ_JAFBCV010000001.1"/>
</dbReference>
<dbReference type="Pfam" id="PF03372">
    <property type="entry name" value="Exo_endo_phos"/>
    <property type="match status" value="1"/>
</dbReference>
<dbReference type="GO" id="GO:0016787">
    <property type="term" value="F:hydrolase activity"/>
    <property type="evidence" value="ECO:0007669"/>
    <property type="project" value="UniProtKB-KW"/>
</dbReference>
<dbReference type="GO" id="GO:0004519">
    <property type="term" value="F:endonuclease activity"/>
    <property type="evidence" value="ECO:0007669"/>
    <property type="project" value="UniProtKB-KW"/>
</dbReference>
<keyword evidence="2" id="KW-0255">Endonuclease</keyword>
<gene>
    <name evidence="2" type="ORF">JOC54_000564</name>
</gene>
<dbReference type="Proteomes" id="UP001179280">
    <property type="component" value="Unassembled WGS sequence"/>
</dbReference>
<dbReference type="PANTHER" id="PTHR12121">
    <property type="entry name" value="CARBON CATABOLITE REPRESSOR PROTEIN 4"/>
    <property type="match status" value="1"/>
</dbReference>
<comment type="caution">
    <text evidence="2">The sequence shown here is derived from an EMBL/GenBank/DDBJ whole genome shotgun (WGS) entry which is preliminary data.</text>
</comment>
<dbReference type="PANTHER" id="PTHR12121:SF36">
    <property type="entry name" value="ENDONUCLEASE_EXONUCLEASE_PHOSPHATASE DOMAIN-CONTAINING PROTEIN"/>
    <property type="match status" value="1"/>
</dbReference>
<sequence length="260" mass="30100">MELKVLSYNVRYGSEEDLTENSWRNRRLAMKSLLKLEDTDLIATQEGLYQQIMEIEADLEQYNWCGEGREGGTIGEHMAIFYKKDRFTLLETGHYWLSETPYTKGSMSWGTNYPRMVTWVKLKETQLNKVFYLINTHLDHESEQARIESAKMIIHKSLQLEDQIPIILTGDFNTARNSNVHQILTRDCFFEDPWNIEIVKTNEKLGTFNDFYDERGGGSILKIDWILIKGFSATAIGINNATIRGQFPSDHFPVSADLNL</sequence>